<dbReference type="Gene3D" id="3.40.50.620">
    <property type="entry name" value="HUPs"/>
    <property type="match status" value="1"/>
</dbReference>
<organism evidence="3 4">
    <name type="scientific">Halalkalicoccus paucihalophilus</name>
    <dbReference type="NCBI Taxonomy" id="1008153"/>
    <lineage>
        <taxon>Archaea</taxon>
        <taxon>Methanobacteriati</taxon>
        <taxon>Methanobacteriota</taxon>
        <taxon>Stenosarchaea group</taxon>
        <taxon>Halobacteria</taxon>
        <taxon>Halobacteriales</taxon>
        <taxon>Halococcaceae</taxon>
        <taxon>Halalkalicoccus</taxon>
    </lineage>
</organism>
<accession>A0A151AFB0</accession>
<sequence length="137" mass="15073">MYERILLPVAEDASPDEGYEPIYALAEHHGATVMVLSVADTNRDSVTNLGGEVIDTLESEATDAVERFADRARERSIAVETEVIQGVPDEEVVAYADAHDADLIIMRKRDRGRLQEALLGSVTDRVIRLADPPMLVL</sequence>
<evidence type="ECO:0000313" key="4">
    <source>
        <dbReference type="Proteomes" id="UP000075321"/>
    </source>
</evidence>
<dbReference type="EMBL" id="LTAZ01000004">
    <property type="protein sequence ID" value="KYH26356.1"/>
    <property type="molecule type" value="Genomic_DNA"/>
</dbReference>
<reference evidence="3 4" key="1">
    <citation type="submission" date="2016-02" db="EMBL/GenBank/DDBJ databases">
        <title>Genome sequence of Halalkalicoccus paucihalophilus DSM 24557.</title>
        <authorList>
            <person name="Poehlein A."/>
            <person name="Daniel R."/>
        </authorList>
    </citation>
    <scope>NUCLEOTIDE SEQUENCE [LARGE SCALE GENOMIC DNA]</scope>
    <source>
        <strain evidence="3 4">DSM 24557</strain>
    </source>
</reference>
<dbReference type="InterPro" id="IPR014729">
    <property type="entry name" value="Rossmann-like_a/b/a_fold"/>
</dbReference>
<dbReference type="InterPro" id="IPR006016">
    <property type="entry name" value="UspA"/>
</dbReference>
<comment type="caution">
    <text evidence="3">The sequence shown here is derived from an EMBL/GenBank/DDBJ whole genome shotgun (WGS) entry which is preliminary data.</text>
</comment>
<gene>
    <name evidence="3" type="ORF">HAPAU_14540</name>
</gene>
<comment type="similarity">
    <text evidence="1">Belongs to the universal stress protein A family.</text>
</comment>
<proteinExistence type="inferred from homology"/>
<dbReference type="PANTHER" id="PTHR46268:SF6">
    <property type="entry name" value="UNIVERSAL STRESS PROTEIN UP12"/>
    <property type="match status" value="1"/>
</dbReference>
<name>A0A151AFB0_9EURY</name>
<dbReference type="OrthoDB" id="105697at2157"/>
<dbReference type="CDD" id="cd00293">
    <property type="entry name" value="USP-like"/>
    <property type="match status" value="1"/>
</dbReference>
<dbReference type="AlphaFoldDB" id="A0A151AFB0"/>
<dbReference type="InterPro" id="IPR006015">
    <property type="entry name" value="Universal_stress_UspA"/>
</dbReference>
<dbReference type="Proteomes" id="UP000075321">
    <property type="component" value="Unassembled WGS sequence"/>
</dbReference>
<keyword evidence="4" id="KW-1185">Reference proteome</keyword>
<dbReference type="PATRIC" id="fig|1008153.3.peg.1468"/>
<dbReference type="Pfam" id="PF00582">
    <property type="entry name" value="Usp"/>
    <property type="match status" value="1"/>
</dbReference>
<dbReference type="SUPFAM" id="SSF52402">
    <property type="entry name" value="Adenine nucleotide alpha hydrolases-like"/>
    <property type="match status" value="1"/>
</dbReference>
<feature type="domain" description="UspA" evidence="2">
    <location>
        <begin position="1"/>
        <end position="136"/>
    </location>
</feature>
<dbReference type="RefSeq" id="WP_066381005.1">
    <property type="nucleotide sequence ID" value="NZ_LTAZ01000004.1"/>
</dbReference>
<evidence type="ECO:0000313" key="3">
    <source>
        <dbReference type="EMBL" id="KYH26356.1"/>
    </source>
</evidence>
<dbReference type="PRINTS" id="PR01438">
    <property type="entry name" value="UNVRSLSTRESS"/>
</dbReference>
<evidence type="ECO:0000259" key="2">
    <source>
        <dbReference type="Pfam" id="PF00582"/>
    </source>
</evidence>
<dbReference type="PANTHER" id="PTHR46268">
    <property type="entry name" value="STRESS RESPONSE PROTEIN NHAX"/>
    <property type="match status" value="1"/>
</dbReference>
<protein>
    <submittedName>
        <fullName evidence="3">Universal stress protein</fullName>
    </submittedName>
</protein>
<evidence type="ECO:0000256" key="1">
    <source>
        <dbReference type="ARBA" id="ARBA00008791"/>
    </source>
</evidence>